<protein>
    <submittedName>
        <fullName evidence="1">Uncharacterized protein</fullName>
    </submittedName>
</protein>
<organism evidence="1 2">
    <name type="scientific">Hymenobacter lapidiphilus</name>
    <dbReference type="NCBI Taxonomy" id="2608003"/>
    <lineage>
        <taxon>Bacteria</taxon>
        <taxon>Pseudomonadati</taxon>
        <taxon>Bacteroidota</taxon>
        <taxon>Cytophagia</taxon>
        <taxon>Cytophagales</taxon>
        <taxon>Hymenobacteraceae</taxon>
        <taxon>Hymenobacter</taxon>
    </lineage>
</organism>
<accession>A0A7Y7PT36</accession>
<evidence type="ECO:0000313" key="1">
    <source>
        <dbReference type="EMBL" id="NVO33516.1"/>
    </source>
</evidence>
<name>A0A7Y7PT36_9BACT</name>
<comment type="caution">
    <text evidence="1">The sequence shown here is derived from an EMBL/GenBank/DDBJ whole genome shotgun (WGS) entry which is preliminary data.</text>
</comment>
<keyword evidence="2" id="KW-1185">Reference proteome</keyword>
<proteinExistence type="predicted"/>
<dbReference type="RefSeq" id="WP_176910322.1">
    <property type="nucleotide sequence ID" value="NZ_JABKAU010000089.1"/>
</dbReference>
<evidence type="ECO:0000313" key="2">
    <source>
        <dbReference type="Proteomes" id="UP000565521"/>
    </source>
</evidence>
<gene>
    <name evidence="1" type="ORF">HW554_20145</name>
</gene>
<dbReference type="AlphaFoldDB" id="A0A7Y7PT36"/>
<sequence length="127" mass="14323">MEDQLIAATVDLINARVSEFLHLEVDIHSFGDTRLTLAVGEDLLYYSNFKVVFEDVFMLSLNASSFIKTQGPWLSVVTAEAVAVNRQFRVETGNTLFQLHNSDQIPFYVAATGIRYLPEGEKHGLYH</sequence>
<dbReference type="EMBL" id="JABKAU010000089">
    <property type="protein sequence ID" value="NVO33516.1"/>
    <property type="molecule type" value="Genomic_DNA"/>
</dbReference>
<dbReference type="Proteomes" id="UP000565521">
    <property type="component" value="Unassembled WGS sequence"/>
</dbReference>
<reference evidence="1 2" key="1">
    <citation type="submission" date="2020-05" db="EMBL/GenBank/DDBJ databases">
        <title>Hymenobacter terrestris sp. nov. and Hymenobacter lapidiphilus sp. nov., isolated from regoliths in Antarctica.</title>
        <authorList>
            <person name="Sedlacek I."/>
            <person name="Pantucek R."/>
            <person name="Zeman M."/>
            <person name="Holochova P."/>
            <person name="Kralova S."/>
            <person name="Stankova E."/>
            <person name="Sedo O."/>
            <person name="Micenkova L."/>
            <person name="Svec P."/>
            <person name="Gupta V."/>
            <person name="Sood U."/>
            <person name="Korpole U.S."/>
            <person name="Lal R."/>
        </authorList>
    </citation>
    <scope>NUCLEOTIDE SEQUENCE [LARGE SCALE GENOMIC DNA]</scope>
    <source>
        <strain evidence="1 2">P5342</strain>
    </source>
</reference>